<accession>A0A9P7KHQ9</accession>
<reference evidence="2" key="1">
    <citation type="submission" date="2021-02" db="EMBL/GenBank/DDBJ databases">
        <authorList>
            <person name="Nieuwenhuis M."/>
            <person name="Van De Peppel L.J.J."/>
        </authorList>
    </citation>
    <scope>NUCLEOTIDE SEQUENCE</scope>
    <source>
        <strain evidence="2">D49</strain>
    </source>
</reference>
<dbReference type="EMBL" id="JABCKI010000084">
    <property type="protein sequence ID" value="KAG5652976.1"/>
    <property type="molecule type" value="Genomic_DNA"/>
</dbReference>
<protein>
    <submittedName>
        <fullName evidence="2">Uncharacterized protein</fullName>
    </submittedName>
</protein>
<evidence type="ECO:0000256" key="1">
    <source>
        <dbReference type="SAM" id="MobiDB-lite"/>
    </source>
</evidence>
<dbReference type="Proteomes" id="UP000717328">
    <property type="component" value="Unassembled WGS sequence"/>
</dbReference>
<feature type="region of interest" description="Disordered" evidence="1">
    <location>
        <begin position="87"/>
        <end position="108"/>
    </location>
</feature>
<comment type="caution">
    <text evidence="2">The sequence shown here is derived from an EMBL/GenBank/DDBJ whole genome shotgun (WGS) entry which is preliminary data.</text>
</comment>
<keyword evidence="3" id="KW-1185">Reference proteome</keyword>
<proteinExistence type="predicted"/>
<dbReference type="AlphaFoldDB" id="A0A9P7KHQ9"/>
<evidence type="ECO:0000313" key="2">
    <source>
        <dbReference type="EMBL" id="KAG5652976.1"/>
    </source>
</evidence>
<evidence type="ECO:0000313" key="3">
    <source>
        <dbReference type="Proteomes" id="UP000717328"/>
    </source>
</evidence>
<gene>
    <name evidence="2" type="ORF">H0H81_002874</name>
</gene>
<name>A0A9P7KHQ9_9AGAR</name>
<feature type="compositionally biased region" description="Basic and acidic residues" evidence="1">
    <location>
        <begin position="90"/>
        <end position="108"/>
    </location>
</feature>
<reference evidence="2" key="2">
    <citation type="submission" date="2021-10" db="EMBL/GenBank/DDBJ databases">
        <title>Phylogenomics reveals ancestral predisposition of the termite-cultivated fungus Termitomyces towards a domesticated lifestyle.</title>
        <authorList>
            <person name="Auxier B."/>
            <person name="Grum-Grzhimaylo A."/>
            <person name="Cardenas M.E."/>
            <person name="Lodge J.D."/>
            <person name="Laessoe T."/>
            <person name="Pedersen O."/>
            <person name="Smith M.E."/>
            <person name="Kuyper T.W."/>
            <person name="Franco-Molano E.A."/>
            <person name="Baroni T.J."/>
            <person name="Aanen D.K."/>
        </authorList>
    </citation>
    <scope>NUCLEOTIDE SEQUENCE</scope>
    <source>
        <strain evidence="2">D49</strain>
    </source>
</reference>
<sequence length="108" mass="11995">MVTSGHSRRKEADEVLLLVILDVEHHVRELGLEARAHGKGLFRVAYADSVQTVRDKETWKVMRRTWPKEEAREDLLAFATHLVSGIAGERVGDGGGRDADRHSTSPGP</sequence>
<organism evidence="2 3">
    <name type="scientific">Sphagnurus paluster</name>
    <dbReference type="NCBI Taxonomy" id="117069"/>
    <lineage>
        <taxon>Eukaryota</taxon>
        <taxon>Fungi</taxon>
        <taxon>Dikarya</taxon>
        <taxon>Basidiomycota</taxon>
        <taxon>Agaricomycotina</taxon>
        <taxon>Agaricomycetes</taxon>
        <taxon>Agaricomycetidae</taxon>
        <taxon>Agaricales</taxon>
        <taxon>Tricholomatineae</taxon>
        <taxon>Lyophyllaceae</taxon>
        <taxon>Sphagnurus</taxon>
    </lineage>
</organism>